<dbReference type="AlphaFoldDB" id="A0A8J2QAZ3"/>
<proteinExistence type="predicted"/>
<accession>A0A8J2QAZ3</accession>
<protein>
    <submittedName>
        <fullName evidence="1">Uncharacterized protein</fullName>
    </submittedName>
</protein>
<dbReference type="EMBL" id="CAKAEH010001753">
    <property type="protein sequence ID" value="CAG9539142.1"/>
    <property type="molecule type" value="Genomic_DNA"/>
</dbReference>
<organism evidence="1 2">
    <name type="scientific">Cercopithifilaria johnstoni</name>
    <dbReference type="NCBI Taxonomy" id="2874296"/>
    <lineage>
        <taxon>Eukaryota</taxon>
        <taxon>Metazoa</taxon>
        <taxon>Ecdysozoa</taxon>
        <taxon>Nematoda</taxon>
        <taxon>Chromadorea</taxon>
        <taxon>Rhabditida</taxon>
        <taxon>Spirurina</taxon>
        <taxon>Spiruromorpha</taxon>
        <taxon>Filarioidea</taxon>
        <taxon>Onchocercidae</taxon>
        <taxon>Cercopithifilaria</taxon>
    </lineage>
</organism>
<reference evidence="1" key="1">
    <citation type="submission" date="2021-09" db="EMBL/GenBank/DDBJ databases">
        <authorList>
            <consortium name="Pathogen Informatics"/>
        </authorList>
    </citation>
    <scope>NUCLEOTIDE SEQUENCE</scope>
</reference>
<name>A0A8J2QAZ3_9BILA</name>
<comment type="caution">
    <text evidence="1">The sequence shown here is derived from an EMBL/GenBank/DDBJ whole genome shotgun (WGS) entry which is preliminary data.</text>
</comment>
<evidence type="ECO:0000313" key="2">
    <source>
        <dbReference type="Proteomes" id="UP000746747"/>
    </source>
</evidence>
<keyword evidence="2" id="KW-1185">Reference proteome</keyword>
<sequence length="71" mass="8251">MSSGCLSLGIEWERVRDERAIPFGLIAIDEKSSRNGRLVDSEMTIHRIRWGESCNKFDYPRNRYVFVSQTA</sequence>
<dbReference type="Proteomes" id="UP000746747">
    <property type="component" value="Unassembled WGS sequence"/>
</dbReference>
<evidence type="ECO:0000313" key="1">
    <source>
        <dbReference type="EMBL" id="CAG9539142.1"/>
    </source>
</evidence>
<gene>
    <name evidence="1" type="ORF">CJOHNSTONI_LOCUS8769</name>
</gene>